<evidence type="ECO:0000313" key="3">
    <source>
        <dbReference type="Proteomes" id="UP000002316"/>
    </source>
</evidence>
<feature type="region of interest" description="Disordered" evidence="1">
    <location>
        <begin position="60"/>
        <end position="123"/>
    </location>
</feature>
<sequence>MSAWASGDTLERLKLKPETAPSNRGNGRQASADATSSTSVKATSNADAEGVVQASMAATIASTNKNKNKKALEGKVSKKNAPKNTAHTADEKQPPTQEQTPSSSGGAKRNEPKKGASDSRDCPVTLPSDVAELVVNAFTFIGTVQALRAGTSTDGRESMLSAAVRAPEFVPQRRDYAVQNATSGSDTQHVGELASNAYPMHHHHHHHHYQLHQQQKQPQHTPLVSTSRVQQQEQPPWAPYYNDQQHRQHHNVHHHRHQQQQQQLAYGQPDCTTGKMYHDAYSPVDYDMNLCAAPPYSRMYSGYPGMCMGANMLPNMSGYGGLALRRPLPYFPQQQNQVTAYKSTHVGQQQPWMRNDSGPSNARKGSGAGQWYPGGQAGFNDALSVWNQQRNAGNWARQAEQSGPAGAHTSSAP</sequence>
<dbReference type="Proteomes" id="UP000002316">
    <property type="component" value="Chromosome 1"/>
</dbReference>
<name>C9ZIM5_TRYB9</name>
<dbReference type="EMBL" id="FN554964">
    <property type="protein sequence ID" value="CBH09017.1"/>
    <property type="molecule type" value="Genomic_DNA"/>
</dbReference>
<feature type="compositionally biased region" description="Basic residues" evidence="1">
    <location>
        <begin position="247"/>
        <end position="258"/>
    </location>
</feature>
<feature type="compositionally biased region" description="Basic and acidic residues" evidence="1">
    <location>
        <begin position="108"/>
        <end position="121"/>
    </location>
</feature>
<dbReference type="RefSeq" id="XP_011771458.1">
    <property type="nucleotide sequence ID" value="XM_011773156.1"/>
</dbReference>
<evidence type="ECO:0000313" key="2">
    <source>
        <dbReference type="EMBL" id="CBH09017.1"/>
    </source>
</evidence>
<feature type="compositionally biased region" description="Polar residues" evidence="1">
    <location>
        <begin position="222"/>
        <end position="234"/>
    </location>
</feature>
<feature type="region of interest" description="Disordered" evidence="1">
    <location>
        <begin position="349"/>
        <end position="376"/>
    </location>
</feature>
<organism evidence="2 3">
    <name type="scientific">Trypanosoma brucei gambiense (strain MHOM/CI/86/DAL972)</name>
    <dbReference type="NCBI Taxonomy" id="679716"/>
    <lineage>
        <taxon>Eukaryota</taxon>
        <taxon>Discoba</taxon>
        <taxon>Euglenozoa</taxon>
        <taxon>Kinetoplastea</taxon>
        <taxon>Metakinetoplastina</taxon>
        <taxon>Trypanosomatida</taxon>
        <taxon>Trypanosomatidae</taxon>
        <taxon>Trypanosoma</taxon>
    </lineage>
</organism>
<feature type="region of interest" description="Disordered" evidence="1">
    <location>
        <begin position="389"/>
        <end position="413"/>
    </location>
</feature>
<feature type="compositionally biased region" description="Low complexity" evidence="1">
    <location>
        <begin position="211"/>
        <end position="220"/>
    </location>
</feature>
<protein>
    <submittedName>
        <fullName evidence="2">Uncharacterized protein</fullName>
    </submittedName>
</protein>
<dbReference type="GeneID" id="23858256"/>
<gene>
    <name evidence="2" type="ORF">TbgDal_I1870</name>
</gene>
<feature type="region of interest" description="Disordered" evidence="1">
    <location>
        <begin position="1"/>
        <end position="48"/>
    </location>
</feature>
<feature type="region of interest" description="Disordered" evidence="1">
    <location>
        <begin position="202"/>
        <end position="265"/>
    </location>
</feature>
<dbReference type="KEGG" id="tbg:TbgDal_I1870"/>
<reference evidence="3" key="1">
    <citation type="journal article" date="2010" name="PLoS Negl. Trop. Dis.">
        <title>The genome sequence of Trypanosoma brucei gambiense, causative agent of chronic human african trypanosomiasis.</title>
        <authorList>
            <person name="Jackson A.P."/>
            <person name="Sanders M."/>
            <person name="Berry A."/>
            <person name="McQuillan J."/>
            <person name="Aslett M.A."/>
            <person name="Quail M.A."/>
            <person name="Chukualim B."/>
            <person name="Capewell P."/>
            <person name="MacLeod A."/>
            <person name="Melville S.E."/>
            <person name="Gibson W."/>
            <person name="Barry J.D."/>
            <person name="Berriman M."/>
            <person name="Hertz-Fowler C."/>
        </authorList>
    </citation>
    <scope>NUCLEOTIDE SEQUENCE [LARGE SCALE GENOMIC DNA]</scope>
    <source>
        <strain evidence="3">MHOM/CI/86/DAL972</strain>
    </source>
</reference>
<dbReference type="VEuPathDB" id="TriTrypDB:Tbg972.1.1870"/>
<feature type="compositionally biased region" description="Polar residues" evidence="1">
    <location>
        <begin position="94"/>
        <end position="105"/>
    </location>
</feature>
<feature type="compositionally biased region" description="Polar residues" evidence="1">
    <location>
        <begin position="349"/>
        <end position="360"/>
    </location>
</feature>
<accession>C9ZIM5</accession>
<proteinExistence type="predicted"/>
<dbReference type="AlphaFoldDB" id="C9ZIM5"/>
<feature type="compositionally biased region" description="Polar residues" evidence="1">
    <location>
        <begin position="20"/>
        <end position="46"/>
    </location>
</feature>
<evidence type="ECO:0000256" key="1">
    <source>
        <dbReference type="SAM" id="MobiDB-lite"/>
    </source>
</evidence>